<evidence type="ECO:0000313" key="1">
    <source>
        <dbReference type="EMBL" id="AYV79582.1"/>
    </source>
</evidence>
<gene>
    <name evidence="1" type="ORF">Faunusvirus24_8</name>
</gene>
<name>A0A3G4ZXE4_9VIRU</name>
<dbReference type="EMBL" id="MK072155">
    <property type="protein sequence ID" value="AYV79582.1"/>
    <property type="molecule type" value="Genomic_DNA"/>
</dbReference>
<organism evidence="1">
    <name type="scientific">Faunusvirus sp</name>
    <dbReference type="NCBI Taxonomy" id="2487766"/>
    <lineage>
        <taxon>Viruses</taxon>
        <taxon>Varidnaviria</taxon>
        <taxon>Bamfordvirae</taxon>
        <taxon>Nucleocytoviricota</taxon>
        <taxon>Megaviricetes</taxon>
        <taxon>Imitervirales</taxon>
        <taxon>Mimiviridae</taxon>
    </lineage>
</organism>
<feature type="non-terminal residue" evidence="1">
    <location>
        <position position="1"/>
    </location>
</feature>
<sequence>KQADHHIGNIKNESVVKKPILKIETKQFSTEHSHRIYIPDLNKYGDTSLLINILHFNGINVSDIEMIKFTFFSGGKAFSYNDFYRITVADIYAS</sequence>
<proteinExistence type="predicted"/>
<reference evidence="1" key="1">
    <citation type="submission" date="2018-10" db="EMBL/GenBank/DDBJ databases">
        <title>Hidden diversity of soil giant viruses.</title>
        <authorList>
            <person name="Schulz F."/>
            <person name="Alteio L."/>
            <person name="Goudeau D."/>
            <person name="Ryan E.M."/>
            <person name="Malmstrom R.R."/>
            <person name="Blanchard J."/>
            <person name="Woyke T."/>
        </authorList>
    </citation>
    <scope>NUCLEOTIDE SEQUENCE</scope>
    <source>
        <strain evidence="1">FNV1</strain>
    </source>
</reference>
<protein>
    <submittedName>
        <fullName evidence="1">Uncharacterized protein</fullName>
    </submittedName>
</protein>
<accession>A0A3G4ZXE4</accession>